<dbReference type="Pfam" id="PF13193">
    <property type="entry name" value="AMP-binding_C"/>
    <property type="match status" value="1"/>
</dbReference>
<dbReference type="CDD" id="cd05936">
    <property type="entry name" value="FC-FACS_FadD_like"/>
    <property type="match status" value="1"/>
</dbReference>
<dbReference type="PRINTS" id="PR00154">
    <property type="entry name" value="AMPBINDING"/>
</dbReference>
<dbReference type="OrthoDB" id="9803968at2"/>
<dbReference type="PATRIC" id="fig|889306.3.peg.1992"/>
<feature type="domain" description="AMP-binding enzyme C-terminal" evidence="4">
    <location>
        <begin position="430"/>
        <end position="504"/>
    </location>
</feature>
<dbReference type="FunFam" id="3.30.300.30:FF:000008">
    <property type="entry name" value="2,3-dihydroxybenzoate-AMP ligase"/>
    <property type="match status" value="1"/>
</dbReference>
<evidence type="ECO:0000259" key="4">
    <source>
        <dbReference type="Pfam" id="PF13193"/>
    </source>
</evidence>
<evidence type="ECO:0000256" key="2">
    <source>
        <dbReference type="ARBA" id="ARBA00022598"/>
    </source>
</evidence>
<evidence type="ECO:0000259" key="3">
    <source>
        <dbReference type="Pfam" id="PF00501"/>
    </source>
</evidence>
<evidence type="ECO:0000313" key="5">
    <source>
        <dbReference type="EMBL" id="KIL45624.1"/>
    </source>
</evidence>
<keyword evidence="6" id="KW-1185">Reference proteome</keyword>
<proteinExistence type="inferred from homology"/>
<keyword evidence="2 5" id="KW-0436">Ligase</keyword>
<dbReference type="RefSeq" id="WP_041088306.1">
    <property type="nucleotide sequence ID" value="NZ_JXRP01000017.1"/>
</dbReference>
<evidence type="ECO:0000313" key="6">
    <source>
        <dbReference type="Proteomes" id="UP000031938"/>
    </source>
</evidence>
<organism evidence="5 6">
    <name type="scientific">Jeotgalibacillus soli</name>
    <dbReference type="NCBI Taxonomy" id="889306"/>
    <lineage>
        <taxon>Bacteria</taxon>
        <taxon>Bacillati</taxon>
        <taxon>Bacillota</taxon>
        <taxon>Bacilli</taxon>
        <taxon>Bacillales</taxon>
        <taxon>Caryophanaceae</taxon>
        <taxon>Jeotgalibacillus</taxon>
    </lineage>
</organism>
<dbReference type="FunFam" id="3.40.50.12780:FF:000003">
    <property type="entry name" value="Long-chain-fatty-acid--CoA ligase FadD"/>
    <property type="match status" value="1"/>
</dbReference>
<dbReference type="InterPro" id="IPR000873">
    <property type="entry name" value="AMP-dep_synth/lig_dom"/>
</dbReference>
<dbReference type="InterPro" id="IPR020845">
    <property type="entry name" value="AMP-binding_CS"/>
</dbReference>
<dbReference type="PANTHER" id="PTHR43767:SF3">
    <property type="entry name" value="LONG-CHAIN-FATTY-ACID--COA LIGASE"/>
    <property type="match status" value="1"/>
</dbReference>
<dbReference type="PROSITE" id="PS00455">
    <property type="entry name" value="AMP_BINDING"/>
    <property type="match status" value="1"/>
</dbReference>
<gene>
    <name evidence="5" type="ORF">KP78_19730</name>
</gene>
<dbReference type="InterPro" id="IPR020459">
    <property type="entry name" value="AMP-binding"/>
</dbReference>
<dbReference type="SUPFAM" id="SSF56801">
    <property type="entry name" value="Acetyl-CoA synthetase-like"/>
    <property type="match status" value="1"/>
</dbReference>
<protein>
    <submittedName>
        <fullName evidence="5">Long-chain fatty acid--CoA ligase</fullName>
    </submittedName>
</protein>
<dbReference type="PANTHER" id="PTHR43767">
    <property type="entry name" value="LONG-CHAIN-FATTY-ACID--COA LIGASE"/>
    <property type="match status" value="1"/>
</dbReference>
<dbReference type="GO" id="GO:0016877">
    <property type="term" value="F:ligase activity, forming carbon-sulfur bonds"/>
    <property type="evidence" value="ECO:0007669"/>
    <property type="project" value="UniProtKB-ARBA"/>
</dbReference>
<dbReference type="AlphaFoldDB" id="A0A0C2RV56"/>
<dbReference type="InterPro" id="IPR042099">
    <property type="entry name" value="ANL_N_sf"/>
</dbReference>
<feature type="domain" description="AMP-dependent synthetase/ligase" evidence="3">
    <location>
        <begin position="8"/>
        <end position="380"/>
    </location>
</feature>
<dbReference type="Proteomes" id="UP000031938">
    <property type="component" value="Unassembled WGS sequence"/>
</dbReference>
<name>A0A0C2RV56_9BACL</name>
<dbReference type="Pfam" id="PF00501">
    <property type="entry name" value="AMP-binding"/>
    <property type="match status" value="1"/>
</dbReference>
<dbReference type="EMBL" id="JXRP01000017">
    <property type="protein sequence ID" value="KIL45624.1"/>
    <property type="molecule type" value="Genomic_DNA"/>
</dbReference>
<dbReference type="InterPro" id="IPR025110">
    <property type="entry name" value="AMP-bd_C"/>
</dbReference>
<dbReference type="InterPro" id="IPR050237">
    <property type="entry name" value="ATP-dep_AMP-bd_enzyme"/>
</dbReference>
<dbReference type="NCBIfam" id="NF004837">
    <property type="entry name" value="PRK06187.1"/>
    <property type="match status" value="1"/>
</dbReference>
<sequence length="518" mass="57072">MNLSDRLNETAKQHDSKTAYHFMDQSASYAELNGAVNKMANSLTAMGIQKGDHVALLLGNSPHFVISLYATLRVGATAIPINPIYTPDEIAYILRDGDVKVVIALDLLLPLVEKAHHALPSIQQFILCETSSDTHEKLSALGEDVKEKVKAFSRLLAEETPQYKGPELDDDDVAVILYTSGTTGKPKGAMLTHRNLFSNASDTANYLSITGEDRVITALPMFHVFALTVVLNAPLINGGTILIVPRFSPKDVFAIAKKYEATVFAGVPTMYNFLYQYPDGDPKDFASLRLSISGGASLPVALLHNFEEKFNVRVSEGYGLSEASPVTSFNPLDRDRKPGSIGTSITNVQNKIVDELGEEVPIGQVGELIVKGPNVMKGYYKMPEETEAAIKDEWLYTGDLARMDDEGYIYIVDRKKDMIIVGGYNVYPREIEEVLYTHEAVVETAVVGVPDPDYGEAVQCFVVKKNPALTKEELIEYCGKQLAKYKLPTVIEFIEELPKNTTGKILRRALRDQIKTGS</sequence>
<comment type="similarity">
    <text evidence="1">Belongs to the ATP-dependent AMP-binding enzyme family.</text>
</comment>
<dbReference type="InterPro" id="IPR045851">
    <property type="entry name" value="AMP-bd_C_sf"/>
</dbReference>
<dbReference type="STRING" id="889306.KP78_19730"/>
<dbReference type="Gene3D" id="3.30.300.30">
    <property type="match status" value="1"/>
</dbReference>
<evidence type="ECO:0000256" key="1">
    <source>
        <dbReference type="ARBA" id="ARBA00006432"/>
    </source>
</evidence>
<reference evidence="5 6" key="1">
    <citation type="submission" date="2015-01" db="EMBL/GenBank/DDBJ databases">
        <title>Genome sequencing of Jeotgalibacillus soli.</title>
        <authorList>
            <person name="Goh K.M."/>
            <person name="Chan K.-G."/>
            <person name="Yaakop A.S."/>
            <person name="Ee R."/>
            <person name="Gan H.M."/>
            <person name="Chan C.S."/>
        </authorList>
    </citation>
    <scope>NUCLEOTIDE SEQUENCE [LARGE SCALE GENOMIC DNA]</scope>
    <source>
        <strain evidence="5 6">P9</strain>
    </source>
</reference>
<accession>A0A0C2RV56</accession>
<dbReference type="Gene3D" id="3.40.50.12780">
    <property type="entry name" value="N-terminal domain of ligase-like"/>
    <property type="match status" value="1"/>
</dbReference>
<comment type="caution">
    <text evidence="5">The sequence shown here is derived from an EMBL/GenBank/DDBJ whole genome shotgun (WGS) entry which is preliminary data.</text>
</comment>